<reference evidence="2" key="1">
    <citation type="submission" date="2021-06" db="EMBL/GenBank/DDBJ databases">
        <authorList>
            <person name="Kallberg Y."/>
            <person name="Tangrot J."/>
            <person name="Rosling A."/>
        </authorList>
    </citation>
    <scope>NUCLEOTIDE SEQUENCE</scope>
    <source>
        <strain evidence="2">MA453B</strain>
    </source>
</reference>
<name>A0A9N9G6B6_9GLOM</name>
<gene>
    <name evidence="2" type="ORF">DERYTH_LOCUS6662</name>
</gene>
<sequence length="73" mass="8236">MPQQNVKSFWQSFKSLPRRTRIYLGLGGIVFALAGDHLAKILEEKYPNTNPLIPNDNSETLSSQASVDNFKRS</sequence>
<dbReference type="Proteomes" id="UP000789405">
    <property type="component" value="Unassembled WGS sequence"/>
</dbReference>
<organism evidence="2 3">
    <name type="scientific">Dentiscutata erythropus</name>
    <dbReference type="NCBI Taxonomy" id="1348616"/>
    <lineage>
        <taxon>Eukaryota</taxon>
        <taxon>Fungi</taxon>
        <taxon>Fungi incertae sedis</taxon>
        <taxon>Mucoromycota</taxon>
        <taxon>Glomeromycotina</taxon>
        <taxon>Glomeromycetes</taxon>
        <taxon>Diversisporales</taxon>
        <taxon>Gigasporaceae</taxon>
        <taxon>Dentiscutata</taxon>
    </lineage>
</organism>
<feature type="compositionally biased region" description="Polar residues" evidence="1">
    <location>
        <begin position="49"/>
        <end position="67"/>
    </location>
</feature>
<evidence type="ECO:0000256" key="1">
    <source>
        <dbReference type="SAM" id="MobiDB-lite"/>
    </source>
</evidence>
<accession>A0A9N9G6B6</accession>
<keyword evidence="3" id="KW-1185">Reference proteome</keyword>
<evidence type="ECO:0000313" key="3">
    <source>
        <dbReference type="Proteomes" id="UP000789405"/>
    </source>
</evidence>
<dbReference type="OrthoDB" id="2354733at2759"/>
<dbReference type="AlphaFoldDB" id="A0A9N9G6B6"/>
<feature type="region of interest" description="Disordered" evidence="1">
    <location>
        <begin position="49"/>
        <end position="73"/>
    </location>
</feature>
<protein>
    <submittedName>
        <fullName evidence="2">805_t:CDS:1</fullName>
    </submittedName>
</protein>
<evidence type="ECO:0000313" key="2">
    <source>
        <dbReference type="EMBL" id="CAG8580454.1"/>
    </source>
</evidence>
<dbReference type="EMBL" id="CAJVPY010003062">
    <property type="protein sequence ID" value="CAG8580454.1"/>
    <property type="molecule type" value="Genomic_DNA"/>
</dbReference>
<proteinExistence type="predicted"/>
<comment type="caution">
    <text evidence="2">The sequence shown here is derived from an EMBL/GenBank/DDBJ whole genome shotgun (WGS) entry which is preliminary data.</text>
</comment>